<feature type="binding site" evidence="9">
    <location>
        <position position="8"/>
    </location>
    <ligand>
        <name>Mg(2+)</name>
        <dbReference type="ChEBI" id="CHEBI:18420"/>
        <note>catalytic</note>
    </ligand>
</feature>
<dbReference type="PANTHER" id="PTHR34405:SF3">
    <property type="entry name" value="CRISPR-ASSOCIATED ENDORIBONUCLEASE CAS2 3"/>
    <property type="match status" value="1"/>
</dbReference>
<protein>
    <recommendedName>
        <fullName evidence="9">CRISPR-associated endoribonuclease Cas2</fullName>
        <ecNumber evidence="9">3.1.-.-</ecNumber>
    </recommendedName>
</protein>
<evidence type="ECO:0000256" key="1">
    <source>
        <dbReference type="ARBA" id="ARBA00001946"/>
    </source>
</evidence>
<keyword evidence="7 9" id="KW-0460">Magnesium</keyword>
<dbReference type="AlphaFoldDB" id="A0A7C3ZK96"/>
<evidence type="ECO:0000313" key="11">
    <source>
        <dbReference type="EMBL" id="HGG00985.1"/>
    </source>
</evidence>
<evidence type="ECO:0000256" key="7">
    <source>
        <dbReference type="ARBA" id="ARBA00022842"/>
    </source>
</evidence>
<comment type="caution">
    <text evidence="11">The sequence shown here is derived from an EMBL/GenBank/DDBJ whole genome shotgun (WGS) entry which is preliminary data.</text>
</comment>
<reference evidence="11" key="1">
    <citation type="journal article" date="2020" name="mSystems">
        <title>Genome- and Community-Level Interaction Insights into Carbon Utilization and Element Cycling Functions of Hydrothermarchaeota in Hydrothermal Sediment.</title>
        <authorList>
            <person name="Zhou Z."/>
            <person name="Liu Y."/>
            <person name="Xu W."/>
            <person name="Pan J."/>
            <person name="Luo Z.H."/>
            <person name="Li M."/>
        </authorList>
    </citation>
    <scope>NUCLEOTIDE SEQUENCE [LARGE SCALE GENOMIC DNA]</scope>
    <source>
        <strain evidence="11">SpSt-374</strain>
    </source>
</reference>
<dbReference type="GO" id="GO:0016787">
    <property type="term" value="F:hydrolase activity"/>
    <property type="evidence" value="ECO:0007669"/>
    <property type="project" value="UniProtKB-KW"/>
</dbReference>
<evidence type="ECO:0000256" key="4">
    <source>
        <dbReference type="ARBA" id="ARBA00022723"/>
    </source>
</evidence>
<evidence type="ECO:0000256" key="6">
    <source>
        <dbReference type="ARBA" id="ARBA00022801"/>
    </source>
</evidence>
<proteinExistence type="inferred from homology"/>
<evidence type="ECO:0000256" key="2">
    <source>
        <dbReference type="ARBA" id="ARBA00009959"/>
    </source>
</evidence>
<dbReference type="NCBIfam" id="TIGR01573">
    <property type="entry name" value="cas2"/>
    <property type="match status" value="1"/>
</dbReference>
<dbReference type="HAMAP" id="MF_01471">
    <property type="entry name" value="Cas2"/>
    <property type="match status" value="1"/>
</dbReference>
<gene>
    <name evidence="9 11" type="primary">cas2</name>
    <name evidence="11" type="ORF">ENR15_10125</name>
</gene>
<keyword evidence="6 9" id="KW-0378">Hydrolase</keyword>
<dbReference type="EC" id="3.1.-.-" evidence="9"/>
<comment type="subunit">
    <text evidence="9">Homodimer, forms a heterotetramer with a Cas1 homodimer.</text>
</comment>
<name>A0A7C3ZK96_9CYAN</name>
<comment type="cofactor">
    <cofactor evidence="1 9">
        <name>Mg(2+)</name>
        <dbReference type="ChEBI" id="CHEBI:18420"/>
    </cofactor>
</comment>
<evidence type="ECO:0000256" key="10">
    <source>
        <dbReference type="PIRNR" id="PIRNR032582"/>
    </source>
</evidence>
<keyword evidence="5 9" id="KW-0255">Endonuclease</keyword>
<evidence type="ECO:0000256" key="9">
    <source>
        <dbReference type="HAMAP-Rule" id="MF_01471"/>
    </source>
</evidence>
<dbReference type="Gene3D" id="3.30.70.240">
    <property type="match status" value="1"/>
</dbReference>
<organism evidence="11">
    <name type="scientific">Planktothricoides sp. SpSt-374</name>
    <dbReference type="NCBI Taxonomy" id="2282167"/>
    <lineage>
        <taxon>Bacteria</taxon>
        <taxon>Bacillati</taxon>
        <taxon>Cyanobacteriota</taxon>
        <taxon>Cyanophyceae</taxon>
        <taxon>Oscillatoriophycideae</taxon>
        <taxon>Oscillatoriales</taxon>
        <taxon>Oscillatoriaceae</taxon>
        <taxon>Planktothricoides</taxon>
    </lineage>
</organism>
<evidence type="ECO:0000256" key="5">
    <source>
        <dbReference type="ARBA" id="ARBA00022759"/>
    </source>
</evidence>
<keyword evidence="3 9" id="KW-0540">Nuclease</keyword>
<dbReference type="GO" id="GO:0004521">
    <property type="term" value="F:RNA endonuclease activity"/>
    <property type="evidence" value="ECO:0007669"/>
    <property type="project" value="UniProtKB-UniRule"/>
</dbReference>
<dbReference type="GO" id="GO:0051607">
    <property type="term" value="P:defense response to virus"/>
    <property type="evidence" value="ECO:0007669"/>
    <property type="project" value="UniProtKB-UniRule"/>
</dbReference>
<dbReference type="PANTHER" id="PTHR34405">
    <property type="entry name" value="CRISPR-ASSOCIATED ENDORIBONUCLEASE CAS2"/>
    <property type="match status" value="1"/>
</dbReference>
<comment type="similarity">
    <text evidence="2 9 10">Belongs to the CRISPR-associated endoribonuclease Cas2 protein family.</text>
</comment>
<comment type="function">
    <text evidence="9">CRISPR (clustered regularly interspaced short palindromic repeat), is an adaptive immune system that provides protection against mobile genetic elements (viruses, transposable elements and conjugative plasmids). CRISPR clusters contain sequences complementary to antecedent mobile elements and target invading nucleic acids. CRISPR clusters are transcribed and processed into CRISPR RNA (crRNA). Functions as a ssRNA-specific endoribonuclease. Involved in the integration of spacer DNA into the CRISPR cassette.</text>
</comment>
<dbReference type="PIRSF" id="PIRSF032582">
    <property type="entry name" value="Cas2"/>
    <property type="match status" value="1"/>
</dbReference>
<sequence>MFYLICYDIVDDRRRQRVAKLLETCAVRVQKSVFEAVLDEKQYEQLHNRLLKLLNKREDQLRFYPLSAHSREKVNILGIQPQFTVDDPAIIA</sequence>
<dbReference type="CDD" id="cd09725">
    <property type="entry name" value="Cas2_I_II_III"/>
    <property type="match status" value="1"/>
</dbReference>
<evidence type="ECO:0000256" key="3">
    <source>
        <dbReference type="ARBA" id="ARBA00022722"/>
    </source>
</evidence>
<keyword evidence="8 9" id="KW-0051">Antiviral defense</keyword>
<dbReference type="InterPro" id="IPR021127">
    <property type="entry name" value="CRISPR_associated_Cas2"/>
</dbReference>
<dbReference type="GO" id="GO:0043571">
    <property type="term" value="P:maintenance of CRISPR repeat elements"/>
    <property type="evidence" value="ECO:0007669"/>
    <property type="project" value="UniProtKB-UniRule"/>
</dbReference>
<evidence type="ECO:0000256" key="8">
    <source>
        <dbReference type="ARBA" id="ARBA00023118"/>
    </source>
</evidence>
<keyword evidence="4 9" id="KW-0479">Metal-binding</keyword>
<dbReference type="SUPFAM" id="SSF143430">
    <property type="entry name" value="TTP0101/SSO1404-like"/>
    <property type="match status" value="1"/>
</dbReference>
<accession>A0A7C3ZK96</accession>
<dbReference type="EMBL" id="DSPX01000099">
    <property type="protein sequence ID" value="HGG00985.1"/>
    <property type="molecule type" value="Genomic_DNA"/>
</dbReference>
<dbReference type="GO" id="GO:0046872">
    <property type="term" value="F:metal ion binding"/>
    <property type="evidence" value="ECO:0007669"/>
    <property type="project" value="UniProtKB-UniRule"/>
</dbReference>
<dbReference type="InterPro" id="IPR019199">
    <property type="entry name" value="Virulence_VapD/CRISPR_Cas2"/>
</dbReference>
<dbReference type="Pfam" id="PF09827">
    <property type="entry name" value="CRISPR_Cas2"/>
    <property type="match status" value="1"/>
</dbReference>